<proteinExistence type="predicted"/>
<evidence type="ECO:0000313" key="2">
    <source>
        <dbReference type="Proteomes" id="UP000516438"/>
    </source>
</evidence>
<name>A0A7H1DXD6_9FLAO</name>
<organism evidence="1 2">
    <name type="scientific">Chryseobacterium manosquense</name>
    <dbReference type="NCBI Taxonomy" id="2754694"/>
    <lineage>
        <taxon>Bacteria</taxon>
        <taxon>Pseudomonadati</taxon>
        <taxon>Bacteroidota</taxon>
        <taxon>Flavobacteriia</taxon>
        <taxon>Flavobacteriales</taxon>
        <taxon>Weeksellaceae</taxon>
        <taxon>Chryseobacterium group</taxon>
        <taxon>Chryseobacterium</taxon>
    </lineage>
</organism>
<gene>
    <name evidence="1" type="ORF">H0S70_01220</name>
</gene>
<dbReference type="Proteomes" id="UP000516438">
    <property type="component" value="Chromosome"/>
</dbReference>
<keyword evidence="2" id="KW-1185">Reference proteome</keyword>
<dbReference type="EMBL" id="CP060203">
    <property type="protein sequence ID" value="QNS41644.1"/>
    <property type="molecule type" value="Genomic_DNA"/>
</dbReference>
<dbReference type="RefSeq" id="WP_188321402.1">
    <property type="nucleotide sequence ID" value="NZ_CP060203.1"/>
</dbReference>
<protein>
    <submittedName>
        <fullName evidence="1">Uncharacterized protein</fullName>
    </submittedName>
</protein>
<dbReference type="KEGG" id="cmaq:H0S70_01220"/>
<sequence length="88" mass="9431">MALLFSIQSFEKSENVVTDTVYYYNSSDTTEGAFGNVSNWSPSGSSSCQSNGARPCHILVSEGTSLEEYIGGMSNSQVLAINPGERKP</sequence>
<dbReference type="AlphaFoldDB" id="A0A7H1DXD6"/>
<evidence type="ECO:0000313" key="1">
    <source>
        <dbReference type="EMBL" id="QNS41644.1"/>
    </source>
</evidence>
<reference evidence="1 2" key="1">
    <citation type="submission" date="2020-07" db="EMBL/GenBank/DDBJ databases">
        <title>Complete genome and description of Chryseobacterium manosquense strain Marseille-Q2069 sp. nov.</title>
        <authorList>
            <person name="Boxberger M."/>
        </authorList>
    </citation>
    <scope>NUCLEOTIDE SEQUENCE [LARGE SCALE GENOMIC DNA]</scope>
    <source>
        <strain evidence="1 2">Marseille-Q2069</strain>
    </source>
</reference>
<accession>A0A7H1DXD6</accession>